<accession>A0A562R9S9</accession>
<dbReference type="EMBL" id="VLLB01000004">
    <property type="protein sequence ID" value="TWI65170.1"/>
    <property type="molecule type" value="Genomic_DNA"/>
</dbReference>
<proteinExistence type="predicted"/>
<gene>
    <name evidence="2" type="ORF">IP91_02577</name>
</gene>
<keyword evidence="3" id="KW-1185">Reference proteome</keyword>
<dbReference type="RefSeq" id="WP_158643133.1">
    <property type="nucleotide sequence ID" value="NZ_VLLB01000004.1"/>
</dbReference>
<comment type="caution">
    <text evidence="2">The sequence shown here is derived from an EMBL/GenBank/DDBJ whole genome shotgun (WGS) entry which is preliminary data.</text>
</comment>
<evidence type="ECO:0000256" key="1">
    <source>
        <dbReference type="SAM" id="SignalP"/>
    </source>
</evidence>
<evidence type="ECO:0000313" key="2">
    <source>
        <dbReference type="EMBL" id="TWI65170.1"/>
    </source>
</evidence>
<feature type="signal peptide" evidence="1">
    <location>
        <begin position="1"/>
        <end position="22"/>
    </location>
</feature>
<dbReference type="Proteomes" id="UP000318431">
    <property type="component" value="Unassembled WGS sequence"/>
</dbReference>
<dbReference type="OrthoDB" id="6147138at2"/>
<reference evidence="2 3" key="1">
    <citation type="journal article" date="2015" name="Stand. Genomic Sci.">
        <title>Genomic Encyclopedia of Bacterial and Archaeal Type Strains, Phase III: the genomes of soil and plant-associated and newly described type strains.</title>
        <authorList>
            <person name="Whitman W.B."/>
            <person name="Woyke T."/>
            <person name="Klenk H.P."/>
            <person name="Zhou Y."/>
            <person name="Lilburn T.G."/>
            <person name="Beck B.J."/>
            <person name="De Vos P."/>
            <person name="Vandamme P."/>
            <person name="Eisen J.A."/>
            <person name="Garrity G."/>
            <person name="Hugenholtz P."/>
            <person name="Kyrpides N.C."/>
        </authorList>
    </citation>
    <scope>NUCLEOTIDE SEQUENCE [LARGE SCALE GENOMIC DNA]</scope>
    <source>
        <strain evidence="2 3">CGMCC 1.10822</strain>
    </source>
</reference>
<sequence>MSKKMRNAVVLFALQASAGVPAAPTAAANAIMAQNISAQPVSAEFAKRNNIKPYLGNMGSVQVAVHAEISFDVELAGAGAAGTVPAYGTLLRACAFAETITAGASVKYAPVTNNMECGTLHYILDGVLFKMTDAQGTVSFELNAKGIPVMKFKFTGLYSTPTDVALPTNVSYAGFKDPVAVNAANTPTIALHGFAGKVQSFSIDIANTLTYRNLVGYEGVQITDRQPTGSIAMELEDVATKDWYTTIAKGTLGPLAVTHGKTAGNIVEIACPKVQVMDPSFSDSDGIAMLTTKLDVQPDLGNDEFILTVR</sequence>
<dbReference type="Pfam" id="PF18906">
    <property type="entry name" value="Phage_tube_2"/>
    <property type="match status" value="1"/>
</dbReference>
<dbReference type="InterPro" id="IPR044000">
    <property type="entry name" value="Phage_tube_2"/>
</dbReference>
<dbReference type="AlphaFoldDB" id="A0A562R9S9"/>
<protein>
    <submittedName>
        <fullName evidence="2">Uncharacterized protein</fullName>
    </submittedName>
</protein>
<evidence type="ECO:0000313" key="3">
    <source>
        <dbReference type="Proteomes" id="UP000318431"/>
    </source>
</evidence>
<organism evidence="2 3">
    <name type="scientific">Pseudoduganella lurida</name>
    <dbReference type="NCBI Taxonomy" id="1036180"/>
    <lineage>
        <taxon>Bacteria</taxon>
        <taxon>Pseudomonadati</taxon>
        <taxon>Pseudomonadota</taxon>
        <taxon>Betaproteobacteria</taxon>
        <taxon>Burkholderiales</taxon>
        <taxon>Oxalobacteraceae</taxon>
        <taxon>Telluria group</taxon>
        <taxon>Pseudoduganella</taxon>
    </lineage>
</organism>
<name>A0A562R9S9_9BURK</name>
<feature type="chain" id="PRO_5022077977" evidence="1">
    <location>
        <begin position="23"/>
        <end position="310"/>
    </location>
</feature>
<keyword evidence="1" id="KW-0732">Signal</keyword>